<keyword evidence="2" id="KW-1133">Transmembrane helix</keyword>
<feature type="compositionally biased region" description="Basic and acidic residues" evidence="1">
    <location>
        <begin position="316"/>
        <end position="336"/>
    </location>
</feature>
<dbReference type="EMBL" id="QPFP01000004">
    <property type="protein sequence ID" value="TEB37268.1"/>
    <property type="molecule type" value="Genomic_DNA"/>
</dbReference>
<evidence type="ECO:0000256" key="1">
    <source>
        <dbReference type="SAM" id="MobiDB-lite"/>
    </source>
</evidence>
<accession>A0A4Y7TTQ7</accession>
<feature type="transmembrane region" description="Helical" evidence="2">
    <location>
        <begin position="264"/>
        <end position="284"/>
    </location>
</feature>
<keyword evidence="2" id="KW-0472">Membrane</keyword>
<dbReference type="OrthoDB" id="2562239at2759"/>
<evidence type="ECO:0000313" key="3">
    <source>
        <dbReference type="EMBL" id="TEB37268.1"/>
    </source>
</evidence>
<protein>
    <submittedName>
        <fullName evidence="3">Uncharacterized protein</fullName>
    </submittedName>
</protein>
<evidence type="ECO:0000313" key="4">
    <source>
        <dbReference type="Proteomes" id="UP000298030"/>
    </source>
</evidence>
<feature type="transmembrane region" description="Helical" evidence="2">
    <location>
        <begin position="44"/>
        <end position="66"/>
    </location>
</feature>
<sequence>MFPAPVGGFILPSEFSACIVFAILYGLLLPLVAYRIFDRRSRTLLLLGTILFAVERIVVFSLRAVATRREGYQTSDSLNKYQQATFGLGYIGIANDLVNLLRCAIVNPTFGHERWDEAPASISKDTHFRTPEVGEEDHPIQRRNMRTTAGWVSLAFLASNVPGIIAGTMFHKDNFGDAHKARRVASLRYASSGVALFLIAIIVICTAWSQRNQRRACLKALYTTYALAGLTGMVAVYRLTVMWNDVPYLEYTGPGSLTSVPAKVTFYMFHALPEWVAITGLLGLPIRKIYGTGFWGDWRAKDDTEKQIAKRRAKQERKDAEKEAQKALEAGNKEGVELQPMSSTNGLIR</sequence>
<keyword evidence="4" id="KW-1185">Reference proteome</keyword>
<feature type="transmembrane region" description="Helical" evidence="2">
    <location>
        <begin position="189"/>
        <end position="208"/>
    </location>
</feature>
<feature type="transmembrane region" description="Helical" evidence="2">
    <location>
        <begin position="149"/>
        <end position="169"/>
    </location>
</feature>
<gene>
    <name evidence="3" type="ORF">FA13DRAFT_893989</name>
</gene>
<feature type="transmembrane region" description="Helical" evidence="2">
    <location>
        <begin position="86"/>
        <end position="105"/>
    </location>
</feature>
<comment type="caution">
    <text evidence="3">The sequence shown here is derived from an EMBL/GenBank/DDBJ whole genome shotgun (WGS) entry which is preliminary data.</text>
</comment>
<proteinExistence type="predicted"/>
<reference evidence="3 4" key="1">
    <citation type="journal article" date="2019" name="Nat. Ecol. Evol.">
        <title>Megaphylogeny resolves global patterns of mushroom evolution.</title>
        <authorList>
            <person name="Varga T."/>
            <person name="Krizsan K."/>
            <person name="Foldi C."/>
            <person name="Dima B."/>
            <person name="Sanchez-Garcia M."/>
            <person name="Sanchez-Ramirez S."/>
            <person name="Szollosi G.J."/>
            <person name="Szarkandi J.G."/>
            <person name="Papp V."/>
            <person name="Albert L."/>
            <person name="Andreopoulos W."/>
            <person name="Angelini C."/>
            <person name="Antonin V."/>
            <person name="Barry K.W."/>
            <person name="Bougher N.L."/>
            <person name="Buchanan P."/>
            <person name="Buyck B."/>
            <person name="Bense V."/>
            <person name="Catcheside P."/>
            <person name="Chovatia M."/>
            <person name="Cooper J."/>
            <person name="Damon W."/>
            <person name="Desjardin D."/>
            <person name="Finy P."/>
            <person name="Geml J."/>
            <person name="Haridas S."/>
            <person name="Hughes K."/>
            <person name="Justo A."/>
            <person name="Karasinski D."/>
            <person name="Kautmanova I."/>
            <person name="Kiss B."/>
            <person name="Kocsube S."/>
            <person name="Kotiranta H."/>
            <person name="LaButti K.M."/>
            <person name="Lechner B.E."/>
            <person name="Liimatainen K."/>
            <person name="Lipzen A."/>
            <person name="Lukacs Z."/>
            <person name="Mihaltcheva S."/>
            <person name="Morgado L.N."/>
            <person name="Niskanen T."/>
            <person name="Noordeloos M.E."/>
            <person name="Ohm R.A."/>
            <person name="Ortiz-Santana B."/>
            <person name="Ovrebo C."/>
            <person name="Racz N."/>
            <person name="Riley R."/>
            <person name="Savchenko A."/>
            <person name="Shiryaev A."/>
            <person name="Soop K."/>
            <person name="Spirin V."/>
            <person name="Szebenyi C."/>
            <person name="Tomsovsky M."/>
            <person name="Tulloss R.E."/>
            <person name="Uehling J."/>
            <person name="Grigoriev I.V."/>
            <person name="Vagvolgyi C."/>
            <person name="Papp T."/>
            <person name="Martin F.M."/>
            <person name="Miettinen O."/>
            <person name="Hibbett D.S."/>
            <person name="Nagy L.G."/>
        </authorList>
    </citation>
    <scope>NUCLEOTIDE SEQUENCE [LARGE SCALE GENOMIC DNA]</scope>
    <source>
        <strain evidence="3 4">FP101781</strain>
    </source>
</reference>
<keyword evidence="2" id="KW-0812">Transmembrane</keyword>
<organism evidence="3 4">
    <name type="scientific">Coprinellus micaceus</name>
    <name type="common">Glistening ink-cap mushroom</name>
    <name type="synonym">Coprinus micaceus</name>
    <dbReference type="NCBI Taxonomy" id="71717"/>
    <lineage>
        <taxon>Eukaryota</taxon>
        <taxon>Fungi</taxon>
        <taxon>Dikarya</taxon>
        <taxon>Basidiomycota</taxon>
        <taxon>Agaricomycotina</taxon>
        <taxon>Agaricomycetes</taxon>
        <taxon>Agaricomycetidae</taxon>
        <taxon>Agaricales</taxon>
        <taxon>Agaricineae</taxon>
        <taxon>Psathyrellaceae</taxon>
        <taxon>Coprinellus</taxon>
    </lineage>
</organism>
<dbReference type="AlphaFoldDB" id="A0A4Y7TTQ7"/>
<evidence type="ECO:0000256" key="2">
    <source>
        <dbReference type="SAM" id="Phobius"/>
    </source>
</evidence>
<name>A0A4Y7TTQ7_COPMI</name>
<feature type="compositionally biased region" description="Polar residues" evidence="1">
    <location>
        <begin position="340"/>
        <end position="349"/>
    </location>
</feature>
<feature type="region of interest" description="Disordered" evidence="1">
    <location>
        <begin position="306"/>
        <end position="349"/>
    </location>
</feature>
<feature type="transmembrane region" description="Helical" evidence="2">
    <location>
        <begin position="220"/>
        <end position="244"/>
    </location>
</feature>
<dbReference type="Proteomes" id="UP000298030">
    <property type="component" value="Unassembled WGS sequence"/>
</dbReference>
<feature type="transmembrane region" description="Helical" evidence="2">
    <location>
        <begin position="6"/>
        <end position="32"/>
    </location>
</feature>